<dbReference type="Proteomes" id="UP000316291">
    <property type="component" value="Unassembled WGS sequence"/>
</dbReference>
<organism evidence="1 2">
    <name type="scientific">Bradyrhizobium huanghuaihaiense</name>
    <dbReference type="NCBI Taxonomy" id="990078"/>
    <lineage>
        <taxon>Bacteria</taxon>
        <taxon>Pseudomonadati</taxon>
        <taxon>Pseudomonadota</taxon>
        <taxon>Alphaproteobacteria</taxon>
        <taxon>Hyphomicrobiales</taxon>
        <taxon>Nitrobacteraceae</taxon>
        <taxon>Bradyrhizobium</taxon>
    </lineage>
</organism>
<dbReference type="NCBIfam" id="NF047389">
    <property type="entry name" value="ATPase_Sll1717"/>
    <property type="match status" value="1"/>
</dbReference>
<dbReference type="EMBL" id="VLLA01000043">
    <property type="protein sequence ID" value="TWI58811.1"/>
    <property type="molecule type" value="Genomic_DNA"/>
</dbReference>
<evidence type="ECO:0000313" key="2">
    <source>
        <dbReference type="Proteomes" id="UP000316291"/>
    </source>
</evidence>
<comment type="caution">
    <text evidence="1">The sequence shown here is derived from an EMBL/GenBank/DDBJ whole genome shotgun (WGS) entry which is preliminary data.</text>
</comment>
<dbReference type="AlphaFoldDB" id="A0A562QPX5"/>
<dbReference type="OrthoDB" id="9179688at2"/>
<name>A0A562QPX5_9BRAD</name>
<dbReference type="InterPro" id="IPR027417">
    <property type="entry name" value="P-loop_NTPase"/>
</dbReference>
<gene>
    <name evidence="1" type="ORF">IQ16_08142</name>
</gene>
<protein>
    <submittedName>
        <fullName evidence="1">Uncharacterized protein</fullName>
    </submittedName>
</protein>
<reference evidence="1 2" key="1">
    <citation type="journal article" date="2015" name="Stand. Genomic Sci.">
        <title>Genomic Encyclopedia of Bacterial and Archaeal Type Strains, Phase III: the genomes of soil and plant-associated and newly described type strains.</title>
        <authorList>
            <person name="Whitman W.B."/>
            <person name="Woyke T."/>
            <person name="Klenk H.P."/>
            <person name="Zhou Y."/>
            <person name="Lilburn T.G."/>
            <person name="Beck B.J."/>
            <person name="De Vos P."/>
            <person name="Vandamme P."/>
            <person name="Eisen J.A."/>
            <person name="Garrity G."/>
            <person name="Hugenholtz P."/>
            <person name="Kyrpides N.C."/>
        </authorList>
    </citation>
    <scope>NUCLEOTIDE SEQUENCE [LARGE SCALE GENOMIC DNA]</scope>
    <source>
        <strain evidence="1 2">CGMCC 1.10948</strain>
    </source>
</reference>
<accession>A0A562QPX5</accession>
<keyword evidence="2" id="KW-1185">Reference proteome</keyword>
<dbReference type="RefSeq" id="WP_038967860.1">
    <property type="nucleotide sequence ID" value="NZ_VLLA01000043.1"/>
</dbReference>
<dbReference type="SUPFAM" id="SSF52540">
    <property type="entry name" value="P-loop containing nucleoside triphosphate hydrolases"/>
    <property type="match status" value="1"/>
</dbReference>
<evidence type="ECO:0000313" key="1">
    <source>
        <dbReference type="EMBL" id="TWI58811.1"/>
    </source>
</evidence>
<dbReference type="InterPro" id="IPR059206">
    <property type="entry name" value="Sll1717-like"/>
</dbReference>
<proteinExistence type="predicted"/>
<sequence>MTKIFVAYPALPADIGQTIEATKRAFGKAVDITTWKRDDLSGQPVIAPILEAISDADIVVGDITDLNFNVVYELGYGIGLGKRALPIISRAFAHSQQEAQEVGIFDTLLYEQYATANDLLGLLNVAQPGRRFATDYPLDPLPLYIVLPPVLTDDANQLVTRARRAGLRPRTYDQFDQARLSATDAVRAVAISSGVVLQLLAPEMKGAKEHNLRTAFVAGISHALGKPTLLLKKGNWPVPLDVRDDTVSYHTEAQLATAFTEFAAKVHEVRYAGALPAPGPKNPLATLNFGDPAAENEEDALDDYFLERDEFRQVLDGRAKIVVGRKGSGKTAIFYQVRNRLKDARSNVIIDLSPEAYQLKKLKDLVLRWLAAGSKEFLLSAFWEYVLLLEICGKLLEKDEDVHKRNHKLFEPYQRLMKFYREETSTAGISFSDRLLRLIDRLSERYAHTFKDREGVDLSDDQLTNLLYQSSLGKLREQVAAYTSNKGLVFILFDNIDKGWNATGLEEADVVIIRTLIEAARKLGNDFRRQGIEFSSSVFLRNDVYEALLSHTSDRGKETVVLVDWTNPQLLAQLVRRRIAHSHRNVDAGQIWHSLCVPMVDGQNSLEFLIAHSMMRPRYLIRLLNYCRGNAINFDRHRIDEQDIKEGLSTYSTETIKEIGLEIRDVLPDAGNVLYAFLGEPREMSRSQVLSLIEKYVSKTVPAEAIFTMLLWHGVLGLRRNANQVTYIHDVNYDILRLKGLIQKSADDDPVICIAPALWAGLEIT</sequence>